<protein>
    <submittedName>
        <fullName evidence="2">Uncharacterized protein</fullName>
    </submittedName>
</protein>
<feature type="transmembrane region" description="Helical" evidence="1">
    <location>
        <begin position="12"/>
        <end position="33"/>
    </location>
</feature>
<keyword evidence="1" id="KW-0472">Membrane</keyword>
<comment type="caution">
    <text evidence="2">The sequence shown here is derived from an EMBL/GenBank/DDBJ whole genome shotgun (WGS) entry which is preliminary data.</text>
</comment>
<gene>
    <name evidence="2" type="ORF">UV02_C0055G0005</name>
</gene>
<dbReference type="EMBL" id="LCCW01000055">
    <property type="protein sequence ID" value="KKS39795.1"/>
    <property type="molecule type" value="Genomic_DNA"/>
</dbReference>
<dbReference type="Proteomes" id="UP000034516">
    <property type="component" value="Unassembled WGS sequence"/>
</dbReference>
<keyword evidence="1" id="KW-1133">Transmembrane helix</keyword>
<proteinExistence type="predicted"/>
<sequence>MEIKVRSMGWRAMEWFAPIFLGAGLTLGIISAFSKLPLLWGFGFTAISALFYLGLLGKAEKETAKLLRRAVPKGDAYHKIV</sequence>
<dbReference type="AlphaFoldDB" id="A0A0G0YT30"/>
<keyword evidence="1" id="KW-0812">Transmembrane</keyword>
<evidence type="ECO:0000256" key="1">
    <source>
        <dbReference type="SAM" id="Phobius"/>
    </source>
</evidence>
<accession>A0A0G0YT30</accession>
<name>A0A0G0YT30_9BACT</name>
<evidence type="ECO:0000313" key="3">
    <source>
        <dbReference type="Proteomes" id="UP000034516"/>
    </source>
</evidence>
<evidence type="ECO:0000313" key="2">
    <source>
        <dbReference type="EMBL" id="KKS39795.1"/>
    </source>
</evidence>
<organism evidence="2 3">
    <name type="scientific">Candidatus Kuenenbacteria bacterium GW2011_GWA2_42_15</name>
    <dbReference type="NCBI Taxonomy" id="1618677"/>
    <lineage>
        <taxon>Bacteria</taxon>
        <taxon>Candidatus Kueneniibacteriota</taxon>
    </lineage>
</organism>
<feature type="transmembrane region" description="Helical" evidence="1">
    <location>
        <begin position="39"/>
        <end position="59"/>
    </location>
</feature>
<reference evidence="2 3" key="1">
    <citation type="journal article" date="2015" name="Nature">
        <title>rRNA introns, odd ribosomes, and small enigmatic genomes across a large radiation of phyla.</title>
        <authorList>
            <person name="Brown C.T."/>
            <person name="Hug L.A."/>
            <person name="Thomas B.C."/>
            <person name="Sharon I."/>
            <person name="Castelle C.J."/>
            <person name="Singh A."/>
            <person name="Wilkins M.J."/>
            <person name="Williams K.H."/>
            <person name="Banfield J.F."/>
        </authorList>
    </citation>
    <scope>NUCLEOTIDE SEQUENCE [LARGE SCALE GENOMIC DNA]</scope>
</reference>